<dbReference type="Proteomes" id="UP000823941">
    <property type="component" value="Chromosome 10"/>
</dbReference>
<gene>
    <name evidence="2" type="ORF">JYU34_007844</name>
</gene>
<evidence type="ECO:0000313" key="2">
    <source>
        <dbReference type="EMBL" id="KAG7307623.1"/>
    </source>
</evidence>
<reference evidence="2 3" key="1">
    <citation type="submission" date="2021-06" db="EMBL/GenBank/DDBJ databases">
        <title>A haploid diamondback moth (Plutella xylostella L.) genome assembly resolves 31 chromosomes and identifies a diamide resistance mutation.</title>
        <authorList>
            <person name="Ward C.M."/>
            <person name="Perry K.D."/>
            <person name="Baker G."/>
            <person name="Powis K."/>
            <person name="Heckel D.G."/>
            <person name="Baxter S.W."/>
        </authorList>
    </citation>
    <scope>NUCLEOTIDE SEQUENCE [LARGE SCALE GENOMIC DNA]</scope>
    <source>
        <strain evidence="2 3">LV</strain>
        <tissue evidence="2">Single pupa</tissue>
    </source>
</reference>
<evidence type="ECO:0000313" key="3">
    <source>
        <dbReference type="Proteomes" id="UP000823941"/>
    </source>
</evidence>
<protein>
    <submittedName>
        <fullName evidence="2">Uncharacterized protein</fullName>
    </submittedName>
</protein>
<dbReference type="EMBL" id="JAHIBW010000010">
    <property type="protein sequence ID" value="KAG7307623.1"/>
    <property type="molecule type" value="Genomic_DNA"/>
</dbReference>
<proteinExistence type="predicted"/>
<sequence length="59" mass="6257">MVRCRVRCGAAPLASVAMETGSNDVSIPRGGARGPWGPGGWGWRRCARRPRGTDPAHAK</sequence>
<evidence type="ECO:0000256" key="1">
    <source>
        <dbReference type="SAM" id="MobiDB-lite"/>
    </source>
</evidence>
<feature type="region of interest" description="Disordered" evidence="1">
    <location>
        <begin position="21"/>
        <end position="59"/>
    </location>
</feature>
<keyword evidence="3" id="KW-1185">Reference proteome</keyword>
<accession>A0ABQ7QRC4</accession>
<feature type="compositionally biased region" description="Gly residues" evidence="1">
    <location>
        <begin position="31"/>
        <end position="42"/>
    </location>
</feature>
<name>A0ABQ7QRC4_PLUXY</name>
<comment type="caution">
    <text evidence="2">The sequence shown here is derived from an EMBL/GenBank/DDBJ whole genome shotgun (WGS) entry which is preliminary data.</text>
</comment>
<organism evidence="2 3">
    <name type="scientific">Plutella xylostella</name>
    <name type="common">Diamondback moth</name>
    <name type="synonym">Plutella maculipennis</name>
    <dbReference type="NCBI Taxonomy" id="51655"/>
    <lineage>
        <taxon>Eukaryota</taxon>
        <taxon>Metazoa</taxon>
        <taxon>Ecdysozoa</taxon>
        <taxon>Arthropoda</taxon>
        <taxon>Hexapoda</taxon>
        <taxon>Insecta</taxon>
        <taxon>Pterygota</taxon>
        <taxon>Neoptera</taxon>
        <taxon>Endopterygota</taxon>
        <taxon>Lepidoptera</taxon>
        <taxon>Glossata</taxon>
        <taxon>Ditrysia</taxon>
        <taxon>Yponomeutoidea</taxon>
        <taxon>Plutellidae</taxon>
        <taxon>Plutella</taxon>
    </lineage>
</organism>